<dbReference type="GO" id="GO:0004582">
    <property type="term" value="F:dolichyl-phosphate beta-D-mannosyltransferase activity"/>
    <property type="evidence" value="ECO:0007669"/>
    <property type="project" value="UniProtKB-EC"/>
</dbReference>
<evidence type="ECO:0000256" key="1">
    <source>
        <dbReference type="ARBA" id="ARBA00006739"/>
    </source>
</evidence>
<organism evidence="7 8">
    <name type="scientific">Corynebacterium bovis</name>
    <dbReference type="NCBI Taxonomy" id="36808"/>
    <lineage>
        <taxon>Bacteria</taxon>
        <taxon>Bacillati</taxon>
        <taxon>Actinomycetota</taxon>
        <taxon>Actinomycetes</taxon>
        <taxon>Mycobacteriales</taxon>
        <taxon>Corynebacteriaceae</taxon>
        <taxon>Corynebacterium</taxon>
    </lineage>
</organism>
<evidence type="ECO:0000256" key="5">
    <source>
        <dbReference type="ARBA" id="ARBA00050499"/>
    </source>
</evidence>
<dbReference type="GO" id="GO:0009247">
    <property type="term" value="P:glycolipid biosynthetic process"/>
    <property type="evidence" value="ECO:0007669"/>
    <property type="project" value="TreeGrafter"/>
</dbReference>
<comment type="similarity">
    <text evidence="1">Belongs to the glycosyltransferase 2 family.</text>
</comment>
<dbReference type="CDD" id="cd06442">
    <property type="entry name" value="DPM1_like"/>
    <property type="match status" value="1"/>
</dbReference>
<dbReference type="Proteomes" id="UP000276526">
    <property type="component" value="Unassembled WGS sequence"/>
</dbReference>
<dbReference type="InterPro" id="IPR029044">
    <property type="entry name" value="Nucleotide-diphossugar_trans"/>
</dbReference>
<reference evidence="7 8" key="1">
    <citation type="submission" date="2018-01" db="EMBL/GenBank/DDBJ databases">
        <title>Twenty Corynebacterium bovis Genomes.</title>
        <authorList>
            <person name="Gulvik C.A."/>
        </authorList>
    </citation>
    <scope>NUCLEOTIDE SEQUENCE [LARGE SCALE GENOMIC DNA]</scope>
    <source>
        <strain evidence="7 8">F6900</strain>
    </source>
</reference>
<evidence type="ECO:0000256" key="4">
    <source>
        <dbReference type="ARBA" id="ARBA00022679"/>
    </source>
</evidence>
<name>A0A3R8R193_9CORY</name>
<evidence type="ECO:0000313" key="8">
    <source>
        <dbReference type="Proteomes" id="UP000276526"/>
    </source>
</evidence>
<dbReference type="Pfam" id="PF00535">
    <property type="entry name" value="Glycos_transf_2"/>
    <property type="match status" value="1"/>
</dbReference>
<dbReference type="RefSeq" id="WP_125173662.1">
    <property type="nucleotide sequence ID" value="NZ_JALGIY010000004.1"/>
</dbReference>
<dbReference type="SUPFAM" id="SSF53448">
    <property type="entry name" value="Nucleotide-diphospho-sugar transferases"/>
    <property type="match status" value="1"/>
</dbReference>
<dbReference type="FunFam" id="3.90.550.10:FF:000122">
    <property type="entry name" value="Dolichol-phosphate mannosyltransferase subunit 1"/>
    <property type="match status" value="1"/>
</dbReference>
<evidence type="ECO:0000313" key="7">
    <source>
        <dbReference type="EMBL" id="RRO85934.1"/>
    </source>
</evidence>
<gene>
    <name evidence="7" type="ORF">CXF48_08895</name>
</gene>
<dbReference type="EMBL" id="PQNK01000015">
    <property type="protein sequence ID" value="RRO85934.1"/>
    <property type="molecule type" value="Genomic_DNA"/>
</dbReference>
<evidence type="ECO:0000256" key="2">
    <source>
        <dbReference type="ARBA" id="ARBA00012704"/>
    </source>
</evidence>
<dbReference type="Gene3D" id="3.90.550.10">
    <property type="entry name" value="Spore Coat Polysaccharide Biosynthesis Protein SpsA, Chain A"/>
    <property type="match status" value="1"/>
</dbReference>
<comment type="caution">
    <text evidence="7">The sequence shown here is derived from an EMBL/GenBank/DDBJ whole genome shotgun (WGS) entry which is preliminary data.</text>
</comment>
<keyword evidence="4" id="KW-0808">Transferase</keyword>
<accession>A0A3R8R193</accession>
<comment type="catalytic activity">
    <reaction evidence="5">
        <text>a di-trans,poly-cis-dolichyl phosphate + GDP-alpha-D-mannose = a di-trans,poly-cis-dolichyl beta-D-mannosyl phosphate + GDP</text>
        <dbReference type="Rhea" id="RHEA:21184"/>
        <dbReference type="Rhea" id="RHEA-COMP:19498"/>
        <dbReference type="Rhea" id="RHEA-COMP:19501"/>
        <dbReference type="ChEBI" id="CHEBI:57527"/>
        <dbReference type="ChEBI" id="CHEBI:57683"/>
        <dbReference type="ChEBI" id="CHEBI:58189"/>
        <dbReference type="ChEBI" id="CHEBI:58211"/>
        <dbReference type="EC" id="2.4.1.83"/>
    </reaction>
</comment>
<dbReference type="InterPro" id="IPR039528">
    <property type="entry name" value="DPM1-like"/>
</dbReference>
<dbReference type="GO" id="GO:0016020">
    <property type="term" value="C:membrane"/>
    <property type="evidence" value="ECO:0007669"/>
    <property type="project" value="GOC"/>
</dbReference>
<proteinExistence type="inferred from homology"/>
<sequence>MEANTRPSDHTLVIIPTFNEKENLPLIVDRVRTSEPERVDILVVDDNSPDGTGDVADALSAADDHVHVMHREGKGGLGGAYIAGFHWALDRGYDVICEMDADGSHAPEQLHLLLDEIDAGADLVMGSRYVKGGRTVNWPVSRQFLSKGGNAYIAIALGAGIHDITGGYRAYRREVLEGIDLDAVDSAGYVFQVDLAWRAVEEAFDVREVPITFTEREIGESKMSGNIVSEAMTKVTVWGVRHRARQIRDITGAFWDLGVKTVRHHFAS</sequence>
<keyword evidence="3" id="KW-0328">Glycosyltransferase</keyword>
<dbReference type="PANTHER" id="PTHR43398:SF1">
    <property type="entry name" value="DOLICHOL-PHOSPHATE MANNOSYLTRANSFERASE SUBUNIT 1"/>
    <property type="match status" value="1"/>
</dbReference>
<evidence type="ECO:0000259" key="6">
    <source>
        <dbReference type="Pfam" id="PF00535"/>
    </source>
</evidence>
<dbReference type="AlphaFoldDB" id="A0A3R8R193"/>
<protein>
    <recommendedName>
        <fullName evidence="2">dolichyl-phosphate beta-D-mannosyltransferase</fullName>
        <ecNumber evidence="2">2.4.1.83</ecNumber>
    </recommendedName>
</protein>
<dbReference type="PANTHER" id="PTHR43398">
    <property type="entry name" value="DOLICHOL-PHOSPHATE MANNOSYLTRANSFERASE SUBUNIT 1"/>
    <property type="match status" value="1"/>
</dbReference>
<feature type="domain" description="Glycosyltransferase 2-like" evidence="6">
    <location>
        <begin position="13"/>
        <end position="177"/>
    </location>
</feature>
<dbReference type="EC" id="2.4.1.83" evidence="2"/>
<evidence type="ECO:0000256" key="3">
    <source>
        <dbReference type="ARBA" id="ARBA00022676"/>
    </source>
</evidence>
<dbReference type="InterPro" id="IPR001173">
    <property type="entry name" value="Glyco_trans_2-like"/>
</dbReference>